<dbReference type="GO" id="GO:0003677">
    <property type="term" value="F:DNA binding"/>
    <property type="evidence" value="ECO:0007669"/>
    <property type="project" value="InterPro"/>
</dbReference>
<dbReference type="InterPro" id="IPR029526">
    <property type="entry name" value="PGBD"/>
</dbReference>
<dbReference type="AlphaFoldDB" id="A0A8S3Y1Z0"/>
<dbReference type="InterPro" id="IPR050863">
    <property type="entry name" value="CenT-Element_Derived"/>
</dbReference>
<name>A0A8S3Y1Z0_PARAO</name>
<gene>
    <name evidence="5" type="ORF">PAPOLLO_LOCUS24585</name>
</gene>
<dbReference type="InterPro" id="IPR007889">
    <property type="entry name" value="HTH_Psq"/>
</dbReference>
<feature type="compositionally biased region" description="Basic and acidic residues" evidence="1">
    <location>
        <begin position="507"/>
        <end position="518"/>
    </location>
</feature>
<feature type="compositionally biased region" description="Polar residues" evidence="1">
    <location>
        <begin position="495"/>
        <end position="506"/>
    </location>
</feature>
<evidence type="ECO:0000313" key="5">
    <source>
        <dbReference type="EMBL" id="CAG5049764.1"/>
    </source>
</evidence>
<reference evidence="5" key="1">
    <citation type="submission" date="2021-04" db="EMBL/GenBank/DDBJ databases">
        <authorList>
            <person name="Tunstrom K."/>
        </authorList>
    </citation>
    <scope>NUCLEOTIDE SEQUENCE</scope>
</reference>
<dbReference type="OrthoDB" id="10035668at2759"/>
<evidence type="ECO:0000313" key="6">
    <source>
        <dbReference type="Proteomes" id="UP000691718"/>
    </source>
</evidence>
<feature type="region of interest" description="Disordered" evidence="1">
    <location>
        <begin position="484"/>
        <end position="518"/>
    </location>
</feature>
<comment type="caution">
    <text evidence="5">The sequence shown here is derived from an EMBL/GenBank/DDBJ whole genome shotgun (WGS) entry which is preliminary data.</text>
</comment>
<sequence length="645" mass="73640">MHLLEEKLGNGDEVYMENYYNSYILAKKLLEKNTYCIGTLRKDLRDNPKEVTQKMVRHYVKKKIGEPNYTEEKLERALSEIRAHTMTVNRASKVYKIPFSTLYCRYKGTRGLIKNSKGRTTVLPENVENTLATSVKTLAKWGFGLSRKEIMELVGQYVKINNLKTPFKDGVPGEDWFLGFKRRHLLSIRKPEPMEYSRKKAVTDPFIIFGYFDLLERTLTDLKLKDKPQNIWNLDESSLSIDPARTKVVGEKGRSVSRVISTTGKENTTFVLAANAVGHRIPPLIIFKGKNMWDQWRAPTGKEFPGTAYAASPNGWMETEIFTNYFKKTLIPALGSERPMLVLYDGHATHFSVDLVETAMANDITILKIPAHTSHRLQPLDVSVFKSFKENWDQTVTKWQRQHIGQRLPKSLFSQYLGETWIKVSESCIANGFSKAGIYPFNPNIIPRDHFSKESLERWEISQVMANPMPSACSLPSISSSRENFSEEALENRDNLQVSSISSMTDESQRKSDKSNLEHTSIEGIILSTIHQKRLPPKERKRKVASGAQVITSHEILEVLLKDAEEKKTKIKKAKRKTNKEKKNKKRADSDSTDLESEISYAESGESYFPEYLQGNDPLCSREDDILPFAGGRTTITRAKRSDGY</sequence>
<dbReference type="EMBL" id="CAJQZP010001479">
    <property type="protein sequence ID" value="CAG5049764.1"/>
    <property type="molecule type" value="Genomic_DNA"/>
</dbReference>
<feature type="domain" description="HTH psq-type" evidence="3">
    <location>
        <begin position="70"/>
        <end position="108"/>
    </location>
</feature>
<dbReference type="Pfam" id="PF03184">
    <property type="entry name" value="DDE_1"/>
    <property type="match status" value="1"/>
</dbReference>
<feature type="region of interest" description="Disordered" evidence="1">
    <location>
        <begin position="568"/>
        <end position="599"/>
    </location>
</feature>
<accession>A0A8S3Y1Z0</accession>
<evidence type="ECO:0000259" key="4">
    <source>
        <dbReference type="Pfam" id="PF13843"/>
    </source>
</evidence>
<dbReference type="InterPro" id="IPR004875">
    <property type="entry name" value="DDE_SF_endonuclease_dom"/>
</dbReference>
<evidence type="ECO:0000259" key="2">
    <source>
        <dbReference type="Pfam" id="PF03184"/>
    </source>
</evidence>
<feature type="compositionally biased region" description="Basic residues" evidence="1">
    <location>
        <begin position="569"/>
        <end position="586"/>
    </location>
</feature>
<dbReference type="PANTHER" id="PTHR19303:SF74">
    <property type="entry name" value="POGO TRANSPOSABLE ELEMENT WITH KRAB DOMAIN"/>
    <property type="match status" value="1"/>
</dbReference>
<keyword evidence="6" id="KW-1185">Reference proteome</keyword>
<proteinExistence type="predicted"/>
<dbReference type="GO" id="GO:0005634">
    <property type="term" value="C:nucleus"/>
    <property type="evidence" value="ECO:0007669"/>
    <property type="project" value="TreeGrafter"/>
</dbReference>
<feature type="domain" description="PiggyBac transposable element-derived protein" evidence="4">
    <location>
        <begin position="1"/>
        <end position="67"/>
    </location>
</feature>
<feature type="domain" description="DDE-1" evidence="2">
    <location>
        <begin position="266"/>
        <end position="433"/>
    </location>
</feature>
<dbReference type="Pfam" id="PF13843">
    <property type="entry name" value="DDE_Tnp_1_7"/>
    <property type="match status" value="1"/>
</dbReference>
<evidence type="ECO:0000259" key="3">
    <source>
        <dbReference type="Pfam" id="PF05225"/>
    </source>
</evidence>
<dbReference type="Proteomes" id="UP000691718">
    <property type="component" value="Unassembled WGS sequence"/>
</dbReference>
<evidence type="ECO:0000256" key="1">
    <source>
        <dbReference type="SAM" id="MobiDB-lite"/>
    </source>
</evidence>
<organism evidence="5 6">
    <name type="scientific">Parnassius apollo</name>
    <name type="common">Apollo butterfly</name>
    <name type="synonym">Papilio apollo</name>
    <dbReference type="NCBI Taxonomy" id="110799"/>
    <lineage>
        <taxon>Eukaryota</taxon>
        <taxon>Metazoa</taxon>
        <taxon>Ecdysozoa</taxon>
        <taxon>Arthropoda</taxon>
        <taxon>Hexapoda</taxon>
        <taxon>Insecta</taxon>
        <taxon>Pterygota</taxon>
        <taxon>Neoptera</taxon>
        <taxon>Endopterygota</taxon>
        <taxon>Lepidoptera</taxon>
        <taxon>Glossata</taxon>
        <taxon>Ditrysia</taxon>
        <taxon>Papilionoidea</taxon>
        <taxon>Papilionidae</taxon>
        <taxon>Parnassiinae</taxon>
        <taxon>Parnassini</taxon>
        <taxon>Parnassius</taxon>
        <taxon>Parnassius</taxon>
    </lineage>
</organism>
<dbReference type="Pfam" id="PF05225">
    <property type="entry name" value="HTH_psq"/>
    <property type="match status" value="1"/>
</dbReference>
<dbReference type="PANTHER" id="PTHR19303">
    <property type="entry name" value="TRANSPOSON"/>
    <property type="match status" value="1"/>
</dbReference>
<protein>
    <submittedName>
        <fullName evidence="5">(apollo) hypothetical protein</fullName>
    </submittedName>
</protein>